<name>A0A4S9EE00_AURPU</name>
<comment type="subcellular location">
    <subcellularLocation>
        <location evidence="1">Membrane</location>
        <topology evidence="1">Multi-pass membrane protein</topology>
    </subcellularLocation>
</comment>
<dbReference type="InterPro" id="IPR036259">
    <property type="entry name" value="MFS_trans_sf"/>
</dbReference>
<dbReference type="Proteomes" id="UP000308953">
    <property type="component" value="Unassembled WGS sequence"/>
</dbReference>
<feature type="transmembrane region" description="Helical" evidence="5">
    <location>
        <begin position="101"/>
        <end position="123"/>
    </location>
</feature>
<feature type="transmembrane region" description="Helical" evidence="5">
    <location>
        <begin position="254"/>
        <end position="274"/>
    </location>
</feature>
<dbReference type="SUPFAM" id="SSF103473">
    <property type="entry name" value="MFS general substrate transporter"/>
    <property type="match status" value="1"/>
</dbReference>
<gene>
    <name evidence="8" type="ORF">D6D10_08138</name>
</gene>
<dbReference type="GO" id="GO:0005886">
    <property type="term" value="C:plasma membrane"/>
    <property type="evidence" value="ECO:0007669"/>
    <property type="project" value="TreeGrafter"/>
</dbReference>
<protein>
    <submittedName>
        <fullName evidence="8">MFS general substrate transporter</fullName>
    </submittedName>
</protein>
<keyword evidence="4 5" id="KW-0472">Membrane</keyword>
<feature type="signal peptide" evidence="6">
    <location>
        <begin position="1"/>
        <end position="17"/>
    </location>
</feature>
<comment type="caution">
    <text evidence="8">The sequence shown here is derived from an EMBL/GenBank/DDBJ whole genome shotgun (WGS) entry which is preliminary data.</text>
</comment>
<evidence type="ECO:0000256" key="1">
    <source>
        <dbReference type="ARBA" id="ARBA00004141"/>
    </source>
</evidence>
<feature type="transmembrane region" description="Helical" evidence="5">
    <location>
        <begin position="426"/>
        <end position="447"/>
    </location>
</feature>
<proteinExistence type="predicted"/>
<evidence type="ECO:0000256" key="4">
    <source>
        <dbReference type="ARBA" id="ARBA00023136"/>
    </source>
</evidence>
<dbReference type="PANTHER" id="PTHR23502">
    <property type="entry name" value="MAJOR FACILITATOR SUPERFAMILY"/>
    <property type="match status" value="1"/>
</dbReference>
<keyword evidence="2 5" id="KW-0812">Transmembrane</keyword>
<feature type="transmembrane region" description="Helical" evidence="5">
    <location>
        <begin position="490"/>
        <end position="508"/>
    </location>
</feature>
<dbReference type="InterPro" id="IPR011701">
    <property type="entry name" value="MFS"/>
</dbReference>
<keyword evidence="3 5" id="KW-1133">Transmembrane helix</keyword>
<dbReference type="PANTHER" id="PTHR23502:SF160">
    <property type="entry name" value="MAJOR FACILITATOR SUPERFAMILY (MFS) PROFILE DOMAIN-CONTAINING PROTEIN-RELATED"/>
    <property type="match status" value="1"/>
</dbReference>
<sequence length="569" mass="62626">FILPILAFPVVFSQLQARTQWKDLRSIHTNGISFTGTSCSFSLIGSQCSCFCSHAHEEDLPGTVNLQALEGDDTAYGQALYPVPSEDPNDPLQWSKSKKTMILIIVSLYSFLGNSALVGPSVYLEIYSKEFGISVTEASGLVSYPNLVFGFGSLLLVPAYLKFGRRPVMLFSLLLFVFGLLGASQATSYGGLMAARIIHAFGSGVCEALPVQLVNDIFFLHERGKRLGYYTVCLCWGSTGPLYAGYMLAAGYSLYFYVEFAFACALLIMAFIFVEESAYKRIVVSTSSADSEDNEKGHTEHVEVVTLAPARRSFIQTLKPWSGIDHEAEFFMTMLRSFSYFLVPSVMWVVTSFGIYIGLGALTFNYTFPIKIVAPPYSWNPNNSGLIALANIIGYALAVPFASSSDRIAAYLTKRNNNIREAEMRLWVLLPVCLLAPAGLILYGFTAERNLHWIGYFAGVAMTDFVSYFYFSFVLAYAVDSMTVNTAEMLIAMNLGKQAISFGMGIYLLDWILEHGYAKIIGGAFCAVLAVNNLAVLIFLPFGKKIRSGLYNSWLGALHKKTSKGVEVA</sequence>
<feature type="transmembrane region" description="Helical" evidence="5">
    <location>
        <begin position="340"/>
        <end position="364"/>
    </location>
</feature>
<evidence type="ECO:0000256" key="2">
    <source>
        <dbReference type="ARBA" id="ARBA00022692"/>
    </source>
</evidence>
<feature type="transmembrane region" description="Helical" evidence="5">
    <location>
        <begin position="384"/>
        <end position="405"/>
    </location>
</feature>
<dbReference type="Pfam" id="PF07690">
    <property type="entry name" value="MFS_1"/>
    <property type="match status" value="1"/>
</dbReference>
<evidence type="ECO:0000256" key="5">
    <source>
        <dbReference type="SAM" id="Phobius"/>
    </source>
</evidence>
<dbReference type="Gene3D" id="1.20.1250.20">
    <property type="entry name" value="MFS general substrate transporter like domains"/>
    <property type="match status" value="1"/>
</dbReference>
<evidence type="ECO:0000256" key="3">
    <source>
        <dbReference type="ARBA" id="ARBA00022989"/>
    </source>
</evidence>
<feature type="transmembrane region" description="Helical" evidence="5">
    <location>
        <begin position="143"/>
        <end position="161"/>
    </location>
</feature>
<feature type="non-terminal residue" evidence="8">
    <location>
        <position position="1"/>
    </location>
</feature>
<feature type="transmembrane region" description="Helical" evidence="5">
    <location>
        <begin position="453"/>
        <end position="478"/>
    </location>
</feature>
<organism evidence="8 9">
    <name type="scientific">Aureobasidium pullulans</name>
    <name type="common">Black yeast</name>
    <name type="synonym">Pullularia pullulans</name>
    <dbReference type="NCBI Taxonomy" id="5580"/>
    <lineage>
        <taxon>Eukaryota</taxon>
        <taxon>Fungi</taxon>
        <taxon>Dikarya</taxon>
        <taxon>Ascomycota</taxon>
        <taxon>Pezizomycotina</taxon>
        <taxon>Dothideomycetes</taxon>
        <taxon>Dothideomycetidae</taxon>
        <taxon>Dothideales</taxon>
        <taxon>Saccotheciaceae</taxon>
        <taxon>Aureobasidium</taxon>
    </lineage>
</organism>
<dbReference type="PROSITE" id="PS50850">
    <property type="entry name" value="MFS"/>
    <property type="match status" value="1"/>
</dbReference>
<feature type="transmembrane region" description="Helical" evidence="5">
    <location>
        <begin position="227"/>
        <end position="248"/>
    </location>
</feature>
<dbReference type="GO" id="GO:0022857">
    <property type="term" value="F:transmembrane transporter activity"/>
    <property type="evidence" value="ECO:0007669"/>
    <property type="project" value="InterPro"/>
</dbReference>
<feature type="chain" id="PRO_5020730147" evidence="6">
    <location>
        <begin position="18"/>
        <end position="569"/>
    </location>
</feature>
<accession>A0A4S9EE00</accession>
<feature type="transmembrane region" description="Helical" evidence="5">
    <location>
        <begin position="520"/>
        <end position="542"/>
    </location>
</feature>
<feature type="transmembrane region" description="Helical" evidence="5">
    <location>
        <begin position="193"/>
        <end position="215"/>
    </location>
</feature>
<dbReference type="InterPro" id="IPR020846">
    <property type="entry name" value="MFS_dom"/>
</dbReference>
<dbReference type="EMBL" id="QZAV01000263">
    <property type="protein sequence ID" value="THX32386.1"/>
    <property type="molecule type" value="Genomic_DNA"/>
</dbReference>
<keyword evidence="6" id="KW-0732">Signal</keyword>
<feature type="domain" description="Major facilitator superfamily (MFS) profile" evidence="7">
    <location>
        <begin position="100"/>
        <end position="547"/>
    </location>
</feature>
<evidence type="ECO:0000313" key="9">
    <source>
        <dbReference type="Proteomes" id="UP000308953"/>
    </source>
</evidence>
<dbReference type="AlphaFoldDB" id="A0A4S9EE00"/>
<feature type="transmembrane region" description="Helical" evidence="5">
    <location>
        <begin position="168"/>
        <end position="187"/>
    </location>
</feature>
<reference evidence="8 9" key="1">
    <citation type="submission" date="2018-10" db="EMBL/GenBank/DDBJ databases">
        <title>Fifty Aureobasidium pullulans genomes reveal a recombining polyextremotolerant generalist.</title>
        <authorList>
            <person name="Gostincar C."/>
            <person name="Turk M."/>
            <person name="Zajc J."/>
            <person name="Gunde-Cimerman N."/>
        </authorList>
    </citation>
    <scope>NUCLEOTIDE SEQUENCE [LARGE SCALE GENOMIC DNA]</scope>
    <source>
        <strain evidence="8 9">EXF-9785</strain>
    </source>
</reference>
<evidence type="ECO:0000259" key="7">
    <source>
        <dbReference type="PROSITE" id="PS50850"/>
    </source>
</evidence>
<evidence type="ECO:0000313" key="8">
    <source>
        <dbReference type="EMBL" id="THX32386.1"/>
    </source>
</evidence>
<evidence type="ECO:0000256" key="6">
    <source>
        <dbReference type="SAM" id="SignalP"/>
    </source>
</evidence>